<dbReference type="PRINTS" id="PR01438">
    <property type="entry name" value="UNVRSLSTRESS"/>
</dbReference>
<comment type="similarity">
    <text evidence="1">Belongs to the universal stress protein A family.</text>
</comment>
<comment type="caution">
    <text evidence="3">The sequence shown here is derived from an EMBL/GenBank/DDBJ whole genome shotgun (WGS) entry which is preliminary data.</text>
</comment>
<dbReference type="RefSeq" id="WP_231004179.1">
    <property type="nucleotide sequence ID" value="NZ_JAJNEC010000005.1"/>
</dbReference>
<reference evidence="3 4" key="1">
    <citation type="submission" date="2021-11" db="EMBL/GenBank/DDBJ databases">
        <title>Genomic of Niabella pedocola.</title>
        <authorList>
            <person name="Wu T."/>
        </authorList>
    </citation>
    <scope>NUCLEOTIDE SEQUENCE [LARGE SCALE GENOMIC DNA]</scope>
    <source>
        <strain evidence="3 4">JCM 31011</strain>
    </source>
</reference>
<gene>
    <name evidence="3" type="ORF">LQ567_09060</name>
</gene>
<dbReference type="CDD" id="cd00293">
    <property type="entry name" value="USP-like"/>
    <property type="match status" value="1"/>
</dbReference>
<dbReference type="SUPFAM" id="SSF52402">
    <property type="entry name" value="Adenine nucleotide alpha hydrolases-like"/>
    <property type="match status" value="2"/>
</dbReference>
<accession>A0ABS8PP83</accession>
<dbReference type="InterPro" id="IPR006015">
    <property type="entry name" value="Universal_stress_UspA"/>
</dbReference>
<dbReference type="Pfam" id="PF00582">
    <property type="entry name" value="Usp"/>
    <property type="match status" value="1"/>
</dbReference>
<dbReference type="Gene3D" id="3.40.50.12370">
    <property type="match status" value="1"/>
</dbReference>
<dbReference type="Proteomes" id="UP001199816">
    <property type="component" value="Unassembled WGS sequence"/>
</dbReference>
<dbReference type="InterPro" id="IPR006016">
    <property type="entry name" value="UspA"/>
</dbReference>
<keyword evidence="4" id="KW-1185">Reference proteome</keyword>
<feature type="domain" description="UspA" evidence="2">
    <location>
        <begin position="1"/>
        <end position="157"/>
    </location>
</feature>
<dbReference type="PANTHER" id="PTHR46268">
    <property type="entry name" value="STRESS RESPONSE PROTEIN NHAX"/>
    <property type="match status" value="1"/>
</dbReference>
<protein>
    <submittedName>
        <fullName evidence="3">Universal stress protein</fullName>
    </submittedName>
</protein>
<dbReference type="EMBL" id="JAJNEC010000005">
    <property type="protein sequence ID" value="MCD2422908.1"/>
    <property type="molecule type" value="Genomic_DNA"/>
</dbReference>
<name>A0ABS8PP83_9BACT</name>
<proteinExistence type="inferred from homology"/>
<dbReference type="PANTHER" id="PTHR46268:SF6">
    <property type="entry name" value="UNIVERSAL STRESS PROTEIN UP12"/>
    <property type="match status" value="1"/>
</dbReference>
<evidence type="ECO:0000256" key="1">
    <source>
        <dbReference type="ARBA" id="ARBA00008791"/>
    </source>
</evidence>
<evidence type="ECO:0000313" key="4">
    <source>
        <dbReference type="Proteomes" id="UP001199816"/>
    </source>
</evidence>
<sequence>MKKILALTDFSRNAAHAIEYALSLAPLWQTEALTLLHVYEAPVLFQADPSGGMNPEAAPGLINYALITEQSEAIAESSRQRIHALREELAAIHPSLSITTEVTEGLLGDVVNERLKTAGYDLVVMGIRGKSGLEKILIGSNAIKAIEGIHGPLLIVPDQPTDRIPKKIALASDLEILSDTTIRQLEQFVMQLPVNELQVINVNMNPADPVNQERISAIKAQLRRLNVVTHFQQASNVEAGLEAFVSQHQISLLTFIHHERSFFGQLFHKSVGKQIAWNTTIPVLRLKG</sequence>
<evidence type="ECO:0000259" key="2">
    <source>
        <dbReference type="Pfam" id="PF00582"/>
    </source>
</evidence>
<organism evidence="3 4">
    <name type="scientific">Niabella pedocola</name>
    <dbReference type="NCBI Taxonomy" id="1752077"/>
    <lineage>
        <taxon>Bacteria</taxon>
        <taxon>Pseudomonadati</taxon>
        <taxon>Bacteroidota</taxon>
        <taxon>Chitinophagia</taxon>
        <taxon>Chitinophagales</taxon>
        <taxon>Chitinophagaceae</taxon>
        <taxon>Niabella</taxon>
    </lineage>
</organism>
<evidence type="ECO:0000313" key="3">
    <source>
        <dbReference type="EMBL" id="MCD2422908.1"/>
    </source>
</evidence>